<dbReference type="AlphaFoldDB" id="A0A1G7EN77"/>
<reference evidence="2 3" key="1">
    <citation type="submission" date="2016-10" db="EMBL/GenBank/DDBJ databases">
        <authorList>
            <person name="de Groot N.N."/>
        </authorList>
    </citation>
    <scope>NUCLEOTIDE SEQUENCE [LARGE SCALE GENOMIC DNA]</scope>
    <source>
        <strain evidence="2 3">47C3B</strain>
    </source>
</reference>
<evidence type="ECO:0000259" key="1">
    <source>
        <dbReference type="Pfam" id="PF20278"/>
    </source>
</evidence>
<dbReference type="Proteomes" id="UP000199072">
    <property type="component" value="Unassembled WGS sequence"/>
</dbReference>
<name>A0A1G7EN77_9SPHI</name>
<evidence type="ECO:0000313" key="2">
    <source>
        <dbReference type="EMBL" id="SDE65097.1"/>
    </source>
</evidence>
<accession>A0A1G7EN77</accession>
<dbReference type="Pfam" id="PF20278">
    <property type="entry name" value="CTD2"/>
    <property type="match status" value="1"/>
</dbReference>
<dbReference type="InterPro" id="IPR046918">
    <property type="entry name" value="ABC-3C_CTD2"/>
</dbReference>
<evidence type="ECO:0000313" key="3">
    <source>
        <dbReference type="Proteomes" id="UP000199072"/>
    </source>
</evidence>
<proteinExistence type="predicted"/>
<organism evidence="2 3">
    <name type="scientific">Mucilaginibacter pineti</name>
    <dbReference type="NCBI Taxonomy" id="1391627"/>
    <lineage>
        <taxon>Bacteria</taxon>
        <taxon>Pseudomonadati</taxon>
        <taxon>Bacteroidota</taxon>
        <taxon>Sphingobacteriia</taxon>
        <taxon>Sphingobacteriales</taxon>
        <taxon>Sphingobacteriaceae</taxon>
        <taxon>Mucilaginibacter</taxon>
    </lineage>
</organism>
<dbReference type="OrthoDB" id="6731289at2"/>
<keyword evidence="3" id="KW-1185">Reference proteome</keyword>
<protein>
    <recommendedName>
        <fullName evidence="1">ABC-three component systems C-terminal domain-containing protein</fullName>
    </recommendedName>
</protein>
<dbReference type="EMBL" id="FNAI01000008">
    <property type="protein sequence ID" value="SDE65097.1"/>
    <property type="molecule type" value="Genomic_DNA"/>
</dbReference>
<dbReference type="RefSeq" id="WP_091150938.1">
    <property type="nucleotide sequence ID" value="NZ_FNAI01000008.1"/>
</dbReference>
<gene>
    <name evidence="2" type="ORF">SAMN05216464_10896</name>
</gene>
<sequence>MLKKLQLKLSDAYEICVAAEKVAGMVVKFALGKPHVLMIGCEQGDIPAWDDLILLHEDQSLEHIQIKRNFTEFSDYACDRNTDLVSRGDNTGKLRNLSPLDDSLASLATWSATHDPATVTPKRKFRIELPAPEVLIKRGLEVRQLYEFSNSISASTTAASLTQAEAVHTPTRNIFLWLNTWCGFSDWDHILKVFRHLKVEFVGTESSINRRAEETLAFCFNDPEKVRKEINSFITENSTYTSQITPRPLLGELRPFWLPELKLWAQYINKGLGWDVGGICDPDFGHIERAEKVVIETWNEQKPSELKLHCQSPRHEPLPSALRRLILHMPGTSVAYIHDLALWRERTLALIGGTLGKDEEDCRTLPLIELGARQAPADIREIPNSGDADSEGRSLDQQMDDLTWAVIKNKISDKLLVIPAGELRTAMEARWQCWLAALDADTTVRTGFCRQMLVPHAEGKAIAGSLRHGPKTALLVSKGIILLLAVAVAVSANDEGWQKLSGTTVGTRAIQVWSGPADDNHTLRNLADEGIEVLIGREPFKLLILSAVESSISEITGSSLSDGQEPSYTLADGHQPMILTHSGKIKEALRKGDLAMLRTYLPAIVAKINETQKEQLNNIAP</sequence>
<feature type="domain" description="ABC-three component systems C-terminal" evidence="1">
    <location>
        <begin position="282"/>
        <end position="601"/>
    </location>
</feature>
<dbReference type="STRING" id="1391627.SAMN05216464_10896"/>